<evidence type="ECO:0000313" key="3">
    <source>
        <dbReference type="EMBL" id="GBP39618.1"/>
    </source>
</evidence>
<dbReference type="Pfam" id="PF21989">
    <property type="entry name" value="RA_2"/>
    <property type="match status" value="1"/>
</dbReference>
<accession>A0A4C1VKI7</accession>
<dbReference type="PANTHER" id="PTHR46221">
    <property type="entry name" value="FERM AND PDZ DOMAIN-CONTAINING PROTEIN FAMILY MEMBER"/>
    <property type="match status" value="1"/>
</dbReference>
<dbReference type="CDD" id="cd14473">
    <property type="entry name" value="FERM_B-lobe"/>
    <property type="match status" value="1"/>
</dbReference>
<dbReference type="SUPFAM" id="SSF54236">
    <property type="entry name" value="Ubiquitin-like"/>
    <property type="match status" value="1"/>
</dbReference>
<name>A0A4C1VKI7_EUMVA</name>
<dbReference type="InterPro" id="IPR019749">
    <property type="entry name" value="Band_41_domain"/>
</dbReference>
<dbReference type="SUPFAM" id="SSF50156">
    <property type="entry name" value="PDZ domain-like"/>
    <property type="match status" value="1"/>
</dbReference>
<dbReference type="InterPro" id="IPR000299">
    <property type="entry name" value="FERM_domain"/>
</dbReference>
<dbReference type="PROSITE" id="PS50057">
    <property type="entry name" value="FERM_3"/>
    <property type="match status" value="1"/>
</dbReference>
<dbReference type="GO" id="GO:0009887">
    <property type="term" value="P:animal organ morphogenesis"/>
    <property type="evidence" value="ECO:0007669"/>
    <property type="project" value="UniProtKB-ARBA"/>
</dbReference>
<dbReference type="InterPro" id="IPR035963">
    <property type="entry name" value="FERM_2"/>
</dbReference>
<evidence type="ECO:0000259" key="1">
    <source>
        <dbReference type="PROSITE" id="PS50057"/>
    </source>
</evidence>
<dbReference type="OrthoDB" id="5859304at2759"/>
<dbReference type="Gene3D" id="1.20.80.10">
    <property type="match status" value="1"/>
</dbReference>
<dbReference type="AlphaFoldDB" id="A0A4C1VKI7"/>
<dbReference type="InterPro" id="IPR029071">
    <property type="entry name" value="Ubiquitin-like_domsf"/>
</dbReference>
<dbReference type="EMBL" id="BGZK01000369">
    <property type="protein sequence ID" value="GBP39618.1"/>
    <property type="molecule type" value="Genomic_DNA"/>
</dbReference>
<dbReference type="GO" id="GO:0030182">
    <property type="term" value="P:neuron differentiation"/>
    <property type="evidence" value="ECO:0007669"/>
    <property type="project" value="UniProtKB-ARBA"/>
</dbReference>
<dbReference type="PROSITE" id="PS50106">
    <property type="entry name" value="PDZ"/>
    <property type="match status" value="1"/>
</dbReference>
<reference evidence="3 4" key="1">
    <citation type="journal article" date="2019" name="Commun. Biol.">
        <title>The bagworm genome reveals a unique fibroin gene that provides high tensile strength.</title>
        <authorList>
            <person name="Kono N."/>
            <person name="Nakamura H."/>
            <person name="Ohtoshi R."/>
            <person name="Tomita M."/>
            <person name="Numata K."/>
            <person name="Arakawa K."/>
        </authorList>
    </citation>
    <scope>NUCLEOTIDE SEQUENCE [LARGE SCALE GENOMIC DNA]</scope>
</reference>
<feature type="domain" description="FERM" evidence="1">
    <location>
        <begin position="200"/>
        <end position="354"/>
    </location>
</feature>
<keyword evidence="4" id="KW-1185">Reference proteome</keyword>
<dbReference type="Gene3D" id="3.10.20.90">
    <property type="entry name" value="Phosphatidylinositol 3-kinase Catalytic Subunit, Chain A, domain 1"/>
    <property type="match status" value="1"/>
</dbReference>
<comment type="caution">
    <text evidence="3">The sequence shown here is derived from an EMBL/GenBank/DDBJ whole genome shotgun (WGS) entry which is preliminary data.</text>
</comment>
<dbReference type="SMART" id="SM00295">
    <property type="entry name" value="B41"/>
    <property type="match status" value="1"/>
</dbReference>
<feature type="domain" description="PDZ" evidence="2">
    <location>
        <begin position="40"/>
        <end position="142"/>
    </location>
</feature>
<dbReference type="SMART" id="SM00228">
    <property type="entry name" value="PDZ"/>
    <property type="match status" value="1"/>
</dbReference>
<dbReference type="Gene3D" id="2.30.42.10">
    <property type="match status" value="1"/>
</dbReference>
<dbReference type="InterPro" id="IPR001478">
    <property type="entry name" value="PDZ"/>
</dbReference>
<dbReference type="Proteomes" id="UP000299102">
    <property type="component" value="Unassembled WGS sequence"/>
</dbReference>
<organism evidence="3 4">
    <name type="scientific">Eumeta variegata</name>
    <name type="common">Bagworm moth</name>
    <name type="synonym">Eumeta japonica</name>
    <dbReference type="NCBI Taxonomy" id="151549"/>
    <lineage>
        <taxon>Eukaryota</taxon>
        <taxon>Metazoa</taxon>
        <taxon>Ecdysozoa</taxon>
        <taxon>Arthropoda</taxon>
        <taxon>Hexapoda</taxon>
        <taxon>Insecta</taxon>
        <taxon>Pterygota</taxon>
        <taxon>Neoptera</taxon>
        <taxon>Endopterygota</taxon>
        <taxon>Lepidoptera</taxon>
        <taxon>Glossata</taxon>
        <taxon>Ditrysia</taxon>
        <taxon>Tineoidea</taxon>
        <taxon>Psychidae</taxon>
        <taxon>Oiketicinae</taxon>
        <taxon>Eumeta</taxon>
    </lineage>
</organism>
<dbReference type="InterPro" id="IPR019748">
    <property type="entry name" value="FERM_central"/>
</dbReference>
<proteinExistence type="predicted"/>
<gene>
    <name evidence="3" type="primary">FRMPD4</name>
    <name evidence="3" type="ORF">EVAR_25441_1</name>
</gene>
<dbReference type="Pfam" id="PF00595">
    <property type="entry name" value="PDZ"/>
    <property type="match status" value="1"/>
</dbReference>
<dbReference type="STRING" id="151549.A0A4C1VKI7"/>
<dbReference type="InterPro" id="IPR036034">
    <property type="entry name" value="PDZ_sf"/>
</dbReference>
<evidence type="ECO:0000259" key="2">
    <source>
        <dbReference type="PROSITE" id="PS50106"/>
    </source>
</evidence>
<dbReference type="PANTHER" id="PTHR46221:SF3">
    <property type="entry name" value="FERM AND PDZ DOMAIN-CONTAINING PROTEIN 4"/>
    <property type="match status" value="1"/>
</dbReference>
<dbReference type="InterPro" id="IPR014352">
    <property type="entry name" value="FERM/acyl-CoA-bd_prot_sf"/>
</dbReference>
<evidence type="ECO:0000313" key="4">
    <source>
        <dbReference type="Proteomes" id="UP000299102"/>
    </source>
</evidence>
<dbReference type="SUPFAM" id="SSF47031">
    <property type="entry name" value="Second domain of FERM"/>
    <property type="match status" value="1"/>
</dbReference>
<protein>
    <submittedName>
        <fullName evidence="3">FERM and PDZ domain-containing protein 4</fullName>
    </submittedName>
</protein>
<dbReference type="GO" id="GO:0071944">
    <property type="term" value="C:cell periphery"/>
    <property type="evidence" value="ECO:0007669"/>
    <property type="project" value="UniProtKB-ARBA"/>
</dbReference>
<sequence length="354" mass="38807">MIRGGRRHSDTLPFCSHVNKTTTYVAPEGGGRESPPAPRDVELLRHPELGFGFVAGSERPVLVRFVTDNSPSVGKARAASSRAQPESRPMLLFFTISAYYLEPGDQILCVNGEDVSAAAREHVIAAVRACAERVTLRVCQPARACTPARRSALLSAAKRARLRARPPRVRFADSVQLNGAPLYPPSAFSLGDLCLPPMANVLKVFLENGQTKSFKYDTTTTVADVVTSLRDKLCIAAEEHFSLVVEHVKSLRRNKLTLLDPKESLARIAARPGAHKMRCLFRVTFMPTSAAELAQRDLAALDYLYLQCCNDVAQERFAPELHPDVALRLAALHMHQHALANNISPAKLTVKAVE</sequence>